<organism evidence="2">
    <name type="scientific">Bradyrhizobium sp. LLZ17</name>
    <dbReference type="NCBI Taxonomy" id="3239388"/>
    <lineage>
        <taxon>Bacteria</taxon>
        <taxon>Pseudomonadati</taxon>
        <taxon>Pseudomonadota</taxon>
        <taxon>Alphaproteobacteria</taxon>
        <taxon>Hyphomicrobiales</taxon>
        <taxon>Nitrobacteraceae</taxon>
        <taxon>Bradyrhizobium</taxon>
    </lineage>
</organism>
<dbReference type="CDD" id="cd04859">
    <property type="entry name" value="Prim_Pol"/>
    <property type="match status" value="1"/>
</dbReference>
<proteinExistence type="predicted"/>
<dbReference type="RefSeq" id="WP_369720074.1">
    <property type="nucleotide sequence ID" value="NZ_CP165734.1"/>
</dbReference>
<dbReference type="SMART" id="SM00943">
    <property type="entry name" value="Prim-Pol"/>
    <property type="match status" value="1"/>
</dbReference>
<dbReference type="AlphaFoldDB" id="A0AB39XCA0"/>
<evidence type="ECO:0000259" key="1">
    <source>
        <dbReference type="SMART" id="SM00943"/>
    </source>
</evidence>
<dbReference type="Pfam" id="PF09250">
    <property type="entry name" value="Prim-Pol"/>
    <property type="match status" value="1"/>
</dbReference>
<protein>
    <submittedName>
        <fullName evidence="2">Bifunctional DNA primase/polymerase</fullName>
    </submittedName>
</protein>
<reference evidence="2" key="1">
    <citation type="submission" date="2024-08" db="EMBL/GenBank/DDBJ databases">
        <authorList>
            <person name="Chaddad Z."/>
            <person name="Lamrabet M."/>
            <person name="Bouhnik O."/>
            <person name="Alami S."/>
            <person name="Wipf D."/>
            <person name="Courty P.E."/>
            <person name="Missbah El Idrissi M."/>
        </authorList>
    </citation>
    <scope>NUCLEOTIDE SEQUENCE</scope>
    <source>
        <strain evidence="2">LLZ17</strain>
    </source>
</reference>
<feature type="domain" description="DNA primase/polymerase bifunctional N-terminal" evidence="1">
    <location>
        <begin position="9"/>
        <end position="163"/>
    </location>
</feature>
<name>A0AB39XCA0_9BRAD</name>
<dbReference type="InterPro" id="IPR015330">
    <property type="entry name" value="DNA_primase/pol_bifunc_N"/>
</dbReference>
<dbReference type="SUPFAM" id="SSF56747">
    <property type="entry name" value="Prim-pol domain"/>
    <property type="match status" value="1"/>
</dbReference>
<evidence type="ECO:0000313" key="2">
    <source>
        <dbReference type="EMBL" id="XDV55624.1"/>
    </source>
</evidence>
<gene>
    <name evidence="2" type="ORF">AB8Z38_23015</name>
</gene>
<sequence>MTETLPIALDYVAINPGRYLFPIKAGSKFPPLIKNNLADASNDPEQLTAWAKKWPGANWGVAHAKSSLLVVDVDQKTGKEGERTFDALDIEYGFPETEENRTPSGGRHLVYEGAHVFALGENGFGKDIDSPNYSLIPGSVLGDNGGEYVSVKAIPAAPAPAWFYDVLRAANSRLADAGVAAVELDKPENVAWAVDFLKFDAEPAIESNGGDFQTVKIAMGLRDRGISEGLAFELMADHYNSRCEPRWEADDLRKKVENGFTYANQSQAGGKTAEADFAQEAIDVSIIPTQGDPDVIAEEVEQRAKPKRPTVKVLPGLLHDAMDATQAILLKQAERQTNKNGGSTISDQIFQRSGHLVRLNRNLHVKRKGGRLVPADTRVVDGVLVDAQYQEAKALTIREINAPWLATRLGRAIEYLGPSAGKPGKKPILKPKDVPPNLVKQLIGDETQWQFPQLFAIIEAPTLRADGSVLSEPGYDPQSGMFFDPGSTAFPKINPNPSAAEGRAAVRYIDDEVLSSFPFQDAEGYEGVSRSVALAMLLTAPVRRILPTAPAFAADSNEPESGKSELLKAAVALMTGREIAGHPFSENEEERRKAIGTAFSEGRPALLFDNVTSVIEGPSLEMALTMPIFEDRKLGSHEGLSAPTNTLMLFSANHLSVGGNGMSTRILASRIVPTKSLPERFADGDFKHDSLIGWIIENRPRLIAAVLTALRAFILHGPKGAKPTSRFPEWSRLIANALVWYGYPDPVRGGDAVRRDDPVKEAQRDVLREWRALFGYRSVTAAMVRGSAEMRDAVAACDKRVRGDVSSQQIAAQLKNLEGVRLDLPYIVQRVPDGRKRRHEARWELVPSGMPDEFEGDDPELDALLYGTGR</sequence>
<accession>A0AB39XCA0</accession>
<dbReference type="EMBL" id="CP165734">
    <property type="protein sequence ID" value="XDV55624.1"/>
    <property type="molecule type" value="Genomic_DNA"/>
</dbReference>